<dbReference type="AlphaFoldDB" id="A0A7C9PG93"/>
<sequence>MNDIQRQRLIGLAVLAAHVGVLLGLPIGAPPPAVRRAPQGQAPQAAQPQAPLQLLWLATGPSAGHPTPMRPDARRPVSSARGVPSPLTAPRSVPRAHVPAPAPVADSSTTAPATPHSDSTPIALTARAPEPATGSSAPTPASAPSRLTPESTRQAWIGIARQPSLATRSLEAAGGITPPSAAQRMAQAASSAGRGDCSRGEYAGAGMGLLSLPALAYAAAAGHCAR</sequence>
<accession>A0A7C9PG93</accession>
<feature type="compositionally biased region" description="Low complexity" evidence="1">
    <location>
        <begin position="128"/>
        <end position="145"/>
    </location>
</feature>
<proteinExistence type="predicted"/>
<feature type="region of interest" description="Disordered" evidence="1">
    <location>
        <begin position="59"/>
        <end position="150"/>
    </location>
</feature>
<evidence type="ECO:0000256" key="1">
    <source>
        <dbReference type="SAM" id="MobiDB-lite"/>
    </source>
</evidence>
<feature type="compositionally biased region" description="Low complexity" evidence="1">
    <location>
        <begin position="89"/>
        <end position="121"/>
    </location>
</feature>
<reference evidence="2 3" key="1">
    <citation type="submission" date="2020-02" db="EMBL/GenBank/DDBJ databases">
        <title>Ideonella bacterium strain TBM-1.</title>
        <authorList>
            <person name="Chen W.-M."/>
        </authorList>
    </citation>
    <scope>NUCLEOTIDE SEQUENCE [LARGE SCALE GENOMIC DNA]</scope>
    <source>
        <strain evidence="2 3">TBM-1</strain>
    </source>
</reference>
<name>A0A7C9PG93_9BURK</name>
<dbReference type="RefSeq" id="WP_163456534.1">
    <property type="nucleotide sequence ID" value="NZ_JAAGOH010000005.1"/>
</dbReference>
<comment type="caution">
    <text evidence="2">The sequence shown here is derived from an EMBL/GenBank/DDBJ whole genome shotgun (WGS) entry which is preliminary data.</text>
</comment>
<evidence type="ECO:0000313" key="2">
    <source>
        <dbReference type="EMBL" id="NDY90670.1"/>
    </source>
</evidence>
<evidence type="ECO:0000313" key="3">
    <source>
        <dbReference type="Proteomes" id="UP000484255"/>
    </source>
</evidence>
<keyword evidence="3" id="KW-1185">Reference proteome</keyword>
<gene>
    <name evidence="2" type="ORF">G3A44_05595</name>
</gene>
<protein>
    <submittedName>
        <fullName evidence="2">Uncharacterized protein</fullName>
    </submittedName>
</protein>
<dbReference type="Proteomes" id="UP000484255">
    <property type="component" value="Unassembled WGS sequence"/>
</dbReference>
<dbReference type="EMBL" id="JAAGOH010000005">
    <property type="protein sequence ID" value="NDY90670.1"/>
    <property type="molecule type" value="Genomic_DNA"/>
</dbReference>
<organism evidence="2 3">
    <name type="scientific">Ideonella livida</name>
    <dbReference type="NCBI Taxonomy" id="2707176"/>
    <lineage>
        <taxon>Bacteria</taxon>
        <taxon>Pseudomonadati</taxon>
        <taxon>Pseudomonadota</taxon>
        <taxon>Betaproteobacteria</taxon>
        <taxon>Burkholderiales</taxon>
        <taxon>Sphaerotilaceae</taxon>
        <taxon>Ideonella</taxon>
    </lineage>
</organism>